<dbReference type="OrthoDB" id="606851at2"/>
<dbReference type="AlphaFoldDB" id="A0A7K0G2U4"/>
<feature type="domain" description="Outer membrane protein beta-barrel" evidence="4">
    <location>
        <begin position="395"/>
        <end position="787"/>
    </location>
</feature>
<dbReference type="InterPro" id="IPR036942">
    <property type="entry name" value="Beta-barrel_TonB_sf"/>
</dbReference>
<accession>A0A7K0G2U4</accession>
<evidence type="ECO:0000256" key="1">
    <source>
        <dbReference type="ARBA" id="ARBA00004442"/>
    </source>
</evidence>
<gene>
    <name evidence="5" type="ORF">GJU39_18805</name>
</gene>
<keyword evidence="5" id="KW-0675">Receptor</keyword>
<evidence type="ECO:0000313" key="6">
    <source>
        <dbReference type="Proteomes" id="UP000487757"/>
    </source>
</evidence>
<evidence type="ECO:0000256" key="3">
    <source>
        <dbReference type="ARBA" id="ARBA00023237"/>
    </source>
</evidence>
<comment type="subcellular location">
    <subcellularLocation>
        <location evidence="1">Cell outer membrane</location>
    </subcellularLocation>
</comment>
<evidence type="ECO:0000313" key="5">
    <source>
        <dbReference type="EMBL" id="MRX78133.1"/>
    </source>
</evidence>
<comment type="caution">
    <text evidence="5">The sequence shown here is derived from an EMBL/GenBank/DDBJ whole genome shotgun (WGS) entry which is preliminary data.</text>
</comment>
<reference evidence="5 6" key="1">
    <citation type="submission" date="2019-11" db="EMBL/GenBank/DDBJ databases">
        <title>Pedobacter petrophilus genome.</title>
        <authorList>
            <person name="Feldbauer M.J."/>
            <person name="Newman J.D."/>
        </authorList>
    </citation>
    <scope>NUCLEOTIDE SEQUENCE [LARGE SCALE GENOMIC DNA]</scope>
    <source>
        <strain evidence="5 6">LMG 29686</strain>
    </source>
</reference>
<dbReference type="InterPro" id="IPR008969">
    <property type="entry name" value="CarboxyPept-like_regulatory"/>
</dbReference>
<dbReference type="SUPFAM" id="SSF49464">
    <property type="entry name" value="Carboxypeptidase regulatory domain-like"/>
    <property type="match status" value="1"/>
</dbReference>
<evidence type="ECO:0000256" key="2">
    <source>
        <dbReference type="ARBA" id="ARBA00023136"/>
    </source>
</evidence>
<dbReference type="EMBL" id="WKKH01000041">
    <property type="protein sequence ID" value="MRX78133.1"/>
    <property type="molecule type" value="Genomic_DNA"/>
</dbReference>
<dbReference type="Gene3D" id="2.40.170.20">
    <property type="entry name" value="TonB-dependent receptor, beta-barrel domain"/>
    <property type="match status" value="1"/>
</dbReference>
<organism evidence="5 6">
    <name type="scientific">Pedobacter petrophilus</name>
    <dbReference type="NCBI Taxonomy" id="1908241"/>
    <lineage>
        <taxon>Bacteria</taxon>
        <taxon>Pseudomonadati</taxon>
        <taxon>Bacteroidota</taxon>
        <taxon>Sphingobacteriia</taxon>
        <taxon>Sphingobacteriales</taxon>
        <taxon>Sphingobacteriaceae</taxon>
        <taxon>Pedobacter</taxon>
    </lineage>
</organism>
<evidence type="ECO:0000259" key="4">
    <source>
        <dbReference type="Pfam" id="PF14905"/>
    </source>
</evidence>
<dbReference type="PANTHER" id="PTHR40980">
    <property type="entry name" value="PLUG DOMAIN-CONTAINING PROTEIN"/>
    <property type="match status" value="1"/>
</dbReference>
<dbReference type="Proteomes" id="UP000487757">
    <property type="component" value="Unassembled WGS sequence"/>
</dbReference>
<dbReference type="Gene3D" id="2.60.40.1120">
    <property type="entry name" value="Carboxypeptidase-like, regulatory domain"/>
    <property type="match status" value="1"/>
</dbReference>
<dbReference type="GO" id="GO:0009279">
    <property type="term" value="C:cell outer membrane"/>
    <property type="evidence" value="ECO:0007669"/>
    <property type="project" value="UniProtKB-SubCell"/>
</dbReference>
<keyword evidence="6" id="KW-1185">Reference proteome</keyword>
<proteinExistence type="predicted"/>
<keyword evidence="2" id="KW-0472">Membrane</keyword>
<dbReference type="Pfam" id="PF14905">
    <property type="entry name" value="OMP_b-brl_3"/>
    <property type="match status" value="1"/>
</dbReference>
<protein>
    <submittedName>
        <fullName evidence="5">TonB-dependent receptor</fullName>
    </submittedName>
</protein>
<dbReference type="PANTHER" id="PTHR40980:SF4">
    <property type="entry name" value="TONB-DEPENDENT RECEPTOR-LIKE BETA-BARREL DOMAIN-CONTAINING PROTEIN"/>
    <property type="match status" value="1"/>
</dbReference>
<dbReference type="SUPFAM" id="SSF56935">
    <property type="entry name" value="Porins"/>
    <property type="match status" value="1"/>
</dbReference>
<sequence length="812" mass="91317">MQILTIITDPMRLLLTLLLILSPFAFLYAQEKTFFVKGHVFSQQLPVELANVSLLSNRDSSFIGGAVSDSLGYFKINKIAAGRYLLKISHLSYEKRIIAIDLTKDNDSVDLGPILINASGTALKEVTTTASKALFTKEKGKLIFNVENSIVGALRTDVVEMISNLPGVWIDRQSNILLNGQEKVRVTINDRPTYLSRGDLLQMLKAIPVSNIKVLEIITNPSAKNDAEGSVVINIRTKEKVDAGFTGVLNTGFGSSIGYGRFYPRANSGLDLSLGKKNISVFLNYNYGYKKSLGEISETLFFEDATLNQSIRFESLPEQTHTLTSGINLKVAKNQSAAFFYTKNYSRNKIDQSNYIRLSNLSATSTDVISFADEIPKTNQDALNFSYDYNIDSLNNLRLSADHIHLIKDQLGNYENSYLTAGTSRIEENITNNSSTGISVWAGQVDYSLSVNKQSKFEAGMKFSNVKTENIVDFRGIGLIDSTRQNAFAYTENLAAGYLNYKTEIKKLGISAGIRYENSKMSGSSSTNLFRFERDFSGFFPSFSLDHPLTKTIDLNFAYSRRIARPNYVDINPFIYYVNPYVVLEGNPNLVPSYTNKFELTAQLQKKYTVSLTYLHTKDVFTTAQFQDIVQKTQRLMPANVGDLSSIELNLGVPFTPVSWWESYFNIGVVYQKYIENELMLLGYTQNSKTSFQLFSQHAFTLPKAISLEIDNTLISPSVQGQFTFATIYSFSAGFKKSFLKNKLDLKIGVNDFLKTLRYDGSLQGVRWRSEYKNAGDSRQLKATLRYNFYSKGKIATKKAKWISDDEKKRMK</sequence>
<keyword evidence="3" id="KW-0998">Cell outer membrane</keyword>
<dbReference type="InterPro" id="IPR041700">
    <property type="entry name" value="OMP_b-brl_3"/>
</dbReference>
<name>A0A7K0G2U4_9SPHI</name>